<dbReference type="SUPFAM" id="SSF53756">
    <property type="entry name" value="UDP-Glycosyltransferase/glycogen phosphorylase"/>
    <property type="match status" value="1"/>
</dbReference>
<organism evidence="1 2">
    <name type="scientific">Devosia oryzisoli</name>
    <dbReference type="NCBI Taxonomy" id="2774138"/>
    <lineage>
        <taxon>Bacteria</taxon>
        <taxon>Pseudomonadati</taxon>
        <taxon>Pseudomonadota</taxon>
        <taxon>Alphaproteobacteria</taxon>
        <taxon>Hyphomicrobiales</taxon>
        <taxon>Devosiaceae</taxon>
        <taxon>Devosia</taxon>
    </lineage>
</organism>
<dbReference type="GO" id="GO:0006488">
    <property type="term" value="P:dolichol-linked oligosaccharide biosynthetic process"/>
    <property type="evidence" value="ECO:0007669"/>
    <property type="project" value="InterPro"/>
</dbReference>
<dbReference type="GO" id="GO:0016740">
    <property type="term" value="F:transferase activity"/>
    <property type="evidence" value="ECO:0007669"/>
    <property type="project" value="UniProtKB-KW"/>
</dbReference>
<proteinExistence type="predicted"/>
<reference evidence="1" key="1">
    <citation type="submission" date="2020-09" db="EMBL/GenBank/DDBJ databases">
        <title>Genome seq and assembly of Devosia sp.</title>
        <authorList>
            <person name="Chhetri G."/>
        </authorList>
    </citation>
    <scope>NUCLEOTIDE SEQUENCE</scope>
    <source>
        <strain evidence="1">PTR5</strain>
    </source>
</reference>
<comment type="caution">
    <text evidence="1">The sequence shown here is derived from an EMBL/GenBank/DDBJ whole genome shotgun (WGS) entry which is preliminary data.</text>
</comment>
<evidence type="ECO:0000313" key="2">
    <source>
        <dbReference type="Proteomes" id="UP000654108"/>
    </source>
</evidence>
<name>A0A927FZ88_9HYPH</name>
<accession>A0A927FZ88</accession>
<evidence type="ECO:0000313" key="1">
    <source>
        <dbReference type="EMBL" id="MBD8066801.1"/>
    </source>
</evidence>
<keyword evidence="1" id="KW-0808">Transferase</keyword>
<gene>
    <name evidence="1" type="ORF">IC608_15105</name>
</gene>
<dbReference type="RefSeq" id="WP_191777227.1">
    <property type="nucleotide sequence ID" value="NZ_JACYFU010000004.1"/>
</dbReference>
<protein>
    <submittedName>
        <fullName evidence="1">UDP-N-acetylglucosamine--LPS N-acetylglucosamine transferase</fullName>
    </submittedName>
</protein>
<dbReference type="EMBL" id="JACYFU010000004">
    <property type="protein sequence ID" value="MBD8066801.1"/>
    <property type="molecule type" value="Genomic_DNA"/>
</dbReference>
<dbReference type="Gene3D" id="3.40.50.2000">
    <property type="entry name" value="Glycogen Phosphorylase B"/>
    <property type="match status" value="1"/>
</dbReference>
<keyword evidence="2" id="KW-1185">Reference proteome</keyword>
<dbReference type="Proteomes" id="UP000654108">
    <property type="component" value="Unassembled WGS sequence"/>
</dbReference>
<dbReference type="InterPro" id="IPR013969">
    <property type="entry name" value="Oligosacch_biosynth_Alg14"/>
</dbReference>
<dbReference type="Pfam" id="PF08660">
    <property type="entry name" value="Alg14"/>
    <property type="match status" value="1"/>
</dbReference>
<sequence length="150" mass="16890">MTRRVLAISSAGGHWVQLRRLRHSFDGMDVAFASVYPDYSEDVAPHRYYSFPDVNRFNKHMLVPLTIRLIAILLKERPQVVVTTGSFPGLVALTLAKTLLRAKTIWIDSIANCEQMSTSGQKARRMADVYLTQWPHLAKADGPSHWGAVL</sequence>
<dbReference type="AlphaFoldDB" id="A0A927FZ88"/>